<gene>
    <name evidence="1" type="ORF">BSTOLATCC_MIC53985</name>
</gene>
<accession>A0AAU9KFB5</accession>
<comment type="caution">
    <text evidence="1">The sequence shown here is derived from an EMBL/GenBank/DDBJ whole genome shotgun (WGS) entry which is preliminary data.</text>
</comment>
<name>A0AAU9KFB5_9CILI</name>
<organism evidence="1 2">
    <name type="scientific">Blepharisma stoltei</name>
    <dbReference type="NCBI Taxonomy" id="1481888"/>
    <lineage>
        <taxon>Eukaryota</taxon>
        <taxon>Sar</taxon>
        <taxon>Alveolata</taxon>
        <taxon>Ciliophora</taxon>
        <taxon>Postciliodesmatophora</taxon>
        <taxon>Heterotrichea</taxon>
        <taxon>Heterotrichida</taxon>
        <taxon>Blepharismidae</taxon>
        <taxon>Blepharisma</taxon>
    </lineage>
</organism>
<dbReference type="AlphaFoldDB" id="A0AAU9KFB5"/>
<protein>
    <submittedName>
        <fullName evidence="1">Uncharacterized protein</fullName>
    </submittedName>
</protein>
<reference evidence="1" key="1">
    <citation type="submission" date="2021-09" db="EMBL/GenBank/DDBJ databases">
        <authorList>
            <consortium name="AG Swart"/>
            <person name="Singh M."/>
            <person name="Singh A."/>
            <person name="Seah K."/>
            <person name="Emmerich C."/>
        </authorList>
    </citation>
    <scope>NUCLEOTIDE SEQUENCE</scope>
    <source>
        <strain evidence="1">ATCC30299</strain>
    </source>
</reference>
<dbReference type="EMBL" id="CAJZBQ010000053">
    <property type="protein sequence ID" value="CAG9331928.1"/>
    <property type="molecule type" value="Genomic_DNA"/>
</dbReference>
<keyword evidence="2" id="KW-1185">Reference proteome</keyword>
<evidence type="ECO:0000313" key="2">
    <source>
        <dbReference type="Proteomes" id="UP001162131"/>
    </source>
</evidence>
<dbReference type="Proteomes" id="UP001162131">
    <property type="component" value="Unassembled WGS sequence"/>
</dbReference>
<proteinExistence type="predicted"/>
<sequence length="205" mass="23271">MSSWNEQVVQELNLHENVEKIIENQEYEAHFVEIQAILRKMKKINSSESVKSSLKTILEEIIDITWNEKEPNEIEEGKLVQKSKITAKNPNSCLVTPRNSNKNPIKPASANCSPKGSIASKSSSCFAFNSDTQSPKANPSLAPYVSNFYFPKMMHRTSPKSISARKYHGLSPKLTENKIENSESQQHKILISRYYKKLSKLLSTK</sequence>
<evidence type="ECO:0000313" key="1">
    <source>
        <dbReference type="EMBL" id="CAG9331928.1"/>
    </source>
</evidence>